<dbReference type="EMBL" id="CM026430">
    <property type="protein sequence ID" value="KAG0561679.1"/>
    <property type="molecule type" value="Genomic_DNA"/>
</dbReference>
<reference evidence="1" key="1">
    <citation type="submission" date="2020-06" db="EMBL/GenBank/DDBJ databases">
        <title>WGS assembly of Ceratodon purpureus strain R40.</title>
        <authorList>
            <person name="Carey S.B."/>
            <person name="Jenkins J."/>
            <person name="Shu S."/>
            <person name="Lovell J.T."/>
            <person name="Sreedasyam A."/>
            <person name="Maumus F."/>
            <person name="Tiley G.P."/>
            <person name="Fernandez-Pozo N."/>
            <person name="Barry K."/>
            <person name="Chen C."/>
            <person name="Wang M."/>
            <person name="Lipzen A."/>
            <person name="Daum C."/>
            <person name="Saski C.A."/>
            <person name="Payton A.C."/>
            <person name="Mcbreen J.C."/>
            <person name="Conrad R.E."/>
            <person name="Kollar L.M."/>
            <person name="Olsson S."/>
            <person name="Huttunen S."/>
            <person name="Landis J.B."/>
            <person name="Wickett N.J."/>
            <person name="Johnson M.G."/>
            <person name="Rensing S.A."/>
            <person name="Grimwood J."/>
            <person name="Schmutz J."/>
            <person name="Mcdaniel S.F."/>
        </authorList>
    </citation>
    <scope>NUCLEOTIDE SEQUENCE</scope>
    <source>
        <strain evidence="1">R40</strain>
    </source>
</reference>
<evidence type="ECO:0000313" key="1">
    <source>
        <dbReference type="EMBL" id="KAG0561679.1"/>
    </source>
</evidence>
<protein>
    <submittedName>
        <fullName evidence="1">Uncharacterized protein</fullName>
    </submittedName>
</protein>
<proteinExistence type="predicted"/>
<sequence>MEALNSFLFFHLFSAFGISGVLNLCPPVVLELIALVGKGCWKWTQFIDFVAQHCIRCWALQPNELYPRFREFIEQYVRRFLNALFCLEHILRRCVSKVPAAL</sequence>
<gene>
    <name evidence="1" type="ORF">KC19_9G083600</name>
</gene>
<name>A0A8T0GTI6_CERPU</name>
<comment type="caution">
    <text evidence="1">The sequence shown here is derived from an EMBL/GenBank/DDBJ whole genome shotgun (WGS) entry which is preliminary data.</text>
</comment>
<dbReference type="AlphaFoldDB" id="A0A8T0GTI6"/>
<accession>A0A8T0GTI6</accession>
<evidence type="ECO:0000313" key="2">
    <source>
        <dbReference type="Proteomes" id="UP000822688"/>
    </source>
</evidence>
<organism evidence="1 2">
    <name type="scientific">Ceratodon purpureus</name>
    <name type="common">Fire moss</name>
    <name type="synonym">Dicranum purpureum</name>
    <dbReference type="NCBI Taxonomy" id="3225"/>
    <lineage>
        <taxon>Eukaryota</taxon>
        <taxon>Viridiplantae</taxon>
        <taxon>Streptophyta</taxon>
        <taxon>Embryophyta</taxon>
        <taxon>Bryophyta</taxon>
        <taxon>Bryophytina</taxon>
        <taxon>Bryopsida</taxon>
        <taxon>Dicranidae</taxon>
        <taxon>Pseudoditrichales</taxon>
        <taxon>Ditrichaceae</taxon>
        <taxon>Ceratodon</taxon>
    </lineage>
</organism>
<keyword evidence="2" id="KW-1185">Reference proteome</keyword>
<dbReference type="Proteomes" id="UP000822688">
    <property type="component" value="Chromosome 9"/>
</dbReference>